<dbReference type="PANTHER" id="PTHR13096:SF8">
    <property type="entry name" value="RIBOSOMAL OXYGENASE 1"/>
    <property type="match status" value="1"/>
</dbReference>
<dbReference type="EMBL" id="JAHLEM010000003">
    <property type="protein sequence ID" value="MBU3862635.1"/>
    <property type="molecule type" value="Genomic_DNA"/>
</dbReference>
<keyword evidence="2" id="KW-0479">Metal-binding</keyword>
<evidence type="ECO:0000259" key="5">
    <source>
        <dbReference type="PROSITE" id="PS51184"/>
    </source>
</evidence>
<evidence type="ECO:0000313" key="7">
    <source>
        <dbReference type="Proteomes" id="UP000720508"/>
    </source>
</evidence>
<dbReference type="Pfam" id="PF08007">
    <property type="entry name" value="JmjC_2"/>
    <property type="match status" value="1"/>
</dbReference>
<accession>A0ABS6C724</accession>
<comment type="caution">
    <text evidence="6">The sequence shown here is derived from an EMBL/GenBank/DDBJ whole genome shotgun (WGS) entry which is preliminary data.</text>
</comment>
<dbReference type="Proteomes" id="UP000720508">
    <property type="component" value="Unassembled WGS sequence"/>
</dbReference>
<name>A0ABS6C724_9ACTN</name>
<dbReference type="InterPro" id="IPR003347">
    <property type="entry name" value="JmjC_dom"/>
</dbReference>
<protein>
    <submittedName>
        <fullName evidence="6">Cupin domain-containing protein</fullName>
    </submittedName>
</protein>
<sequence length="342" mass="36517">MNALEHWVGDTSRFFSTYWRQSPHIFEPPGGASSPFTLGDIDAALGSGFFHEPYLEMWADDSRLPFRNYTSPRTVAGERPGGFVDTSKVRGLLDEGATLLLRNVDQWHAPTRRLLTRLAGELGREIEAFFFVTPAGRAGLPLHRDDADVLVVQVSGSKHWSVHEGPADGNWGAGRVRRGEAQPAEIMKAVLRQGEVLYIPRGFAHRATGQDGLSAHLSLTIREVGSADLAESLRECLAQDLQVAARPVSDATLSDTGAALLETARDRLAALTPEALITHARRRGVERMPGTPGSLSLVELAAAWPARGDAADDGPGDAGAGASTGPEHGPGAGRRPAESATT</sequence>
<reference evidence="6 7" key="1">
    <citation type="submission" date="2021-06" db="EMBL/GenBank/DDBJ databases">
        <authorList>
            <person name="Pan X."/>
        </authorList>
    </citation>
    <scope>NUCLEOTIDE SEQUENCE [LARGE SCALE GENOMIC DNA]</scope>
    <source>
        <strain evidence="6 7">4503</strain>
    </source>
</reference>
<feature type="region of interest" description="Disordered" evidence="4">
    <location>
        <begin position="307"/>
        <end position="342"/>
    </location>
</feature>
<evidence type="ECO:0000256" key="3">
    <source>
        <dbReference type="ARBA" id="ARBA00023004"/>
    </source>
</evidence>
<evidence type="ECO:0000256" key="4">
    <source>
        <dbReference type="SAM" id="MobiDB-lite"/>
    </source>
</evidence>
<feature type="domain" description="JmjC" evidence="5">
    <location>
        <begin position="107"/>
        <end position="238"/>
    </location>
</feature>
<evidence type="ECO:0000256" key="1">
    <source>
        <dbReference type="ARBA" id="ARBA00001954"/>
    </source>
</evidence>
<comment type="cofactor">
    <cofactor evidence="1">
        <name>Fe(2+)</name>
        <dbReference type="ChEBI" id="CHEBI:29033"/>
    </cofactor>
</comment>
<keyword evidence="7" id="KW-1185">Reference proteome</keyword>
<evidence type="ECO:0000313" key="6">
    <source>
        <dbReference type="EMBL" id="MBU3862635.1"/>
    </source>
</evidence>
<dbReference type="PROSITE" id="PS51184">
    <property type="entry name" value="JMJC"/>
    <property type="match status" value="1"/>
</dbReference>
<evidence type="ECO:0000256" key="2">
    <source>
        <dbReference type="ARBA" id="ARBA00022723"/>
    </source>
</evidence>
<dbReference type="InterPro" id="IPR039994">
    <property type="entry name" value="NO66-like"/>
</dbReference>
<gene>
    <name evidence="6" type="ORF">KN815_00420</name>
</gene>
<proteinExistence type="predicted"/>
<organism evidence="6 7">
    <name type="scientific">Streptomyces niphimycinicus</name>
    <dbReference type="NCBI Taxonomy" id="2842201"/>
    <lineage>
        <taxon>Bacteria</taxon>
        <taxon>Bacillati</taxon>
        <taxon>Actinomycetota</taxon>
        <taxon>Actinomycetes</taxon>
        <taxon>Kitasatosporales</taxon>
        <taxon>Streptomycetaceae</taxon>
        <taxon>Streptomyces</taxon>
    </lineage>
</organism>
<dbReference type="PANTHER" id="PTHR13096">
    <property type="entry name" value="MINA53 MYC INDUCED NUCLEAR ANTIGEN"/>
    <property type="match status" value="1"/>
</dbReference>
<keyword evidence="3" id="KW-0408">Iron</keyword>
<dbReference type="RefSeq" id="WP_216339013.1">
    <property type="nucleotide sequence ID" value="NZ_JAHLEM010000003.1"/>
</dbReference>